<gene>
    <name evidence="1" type="ORF">SAMN04488003_101247</name>
</gene>
<dbReference type="AlphaFoldDB" id="A0A1H7YNB8"/>
<organism evidence="1 2">
    <name type="scientific">Loktanella fryxellensis</name>
    <dbReference type="NCBI Taxonomy" id="245187"/>
    <lineage>
        <taxon>Bacteria</taxon>
        <taxon>Pseudomonadati</taxon>
        <taxon>Pseudomonadota</taxon>
        <taxon>Alphaproteobacteria</taxon>
        <taxon>Rhodobacterales</taxon>
        <taxon>Roseobacteraceae</taxon>
        <taxon>Loktanella</taxon>
    </lineage>
</organism>
<proteinExistence type="predicted"/>
<evidence type="ECO:0000313" key="2">
    <source>
        <dbReference type="Proteomes" id="UP000199585"/>
    </source>
</evidence>
<keyword evidence="2" id="KW-1185">Reference proteome</keyword>
<reference evidence="1 2" key="1">
    <citation type="submission" date="2016-10" db="EMBL/GenBank/DDBJ databases">
        <authorList>
            <person name="de Groot N.N."/>
        </authorList>
    </citation>
    <scope>NUCLEOTIDE SEQUENCE [LARGE SCALE GENOMIC DNA]</scope>
    <source>
        <strain evidence="1 2">DSM 16213</strain>
    </source>
</reference>
<sequence length="52" mass="6010">MTLIDTIRRTIAKRAHYSRTKREIRAMPLDVALDLNIDRADARLIARQAVYG</sequence>
<dbReference type="Proteomes" id="UP000199585">
    <property type="component" value="Unassembled WGS sequence"/>
</dbReference>
<accession>A0A1H7YNB8</accession>
<protein>
    <recommendedName>
        <fullName evidence="3">DUF1127 domain-containing protein</fullName>
    </recommendedName>
</protein>
<dbReference type="EMBL" id="FOCI01000001">
    <property type="protein sequence ID" value="SEM47726.1"/>
    <property type="molecule type" value="Genomic_DNA"/>
</dbReference>
<dbReference type="RefSeq" id="WP_177174535.1">
    <property type="nucleotide sequence ID" value="NZ_FOCI01000001.1"/>
</dbReference>
<evidence type="ECO:0000313" key="1">
    <source>
        <dbReference type="EMBL" id="SEM47726.1"/>
    </source>
</evidence>
<name>A0A1H7YNB8_9RHOB</name>
<evidence type="ECO:0008006" key="3">
    <source>
        <dbReference type="Google" id="ProtNLM"/>
    </source>
</evidence>